<protein>
    <recommendedName>
        <fullName evidence="3">tRNA selenocysteine-associated protein 1</fullName>
    </recommendedName>
</protein>
<dbReference type="FunFam" id="3.30.70.330:FF:000159">
    <property type="entry name" value="tRNA selenocysteine 1-associated protein 1"/>
    <property type="match status" value="1"/>
</dbReference>
<evidence type="ECO:0000256" key="1">
    <source>
        <dbReference type="ARBA" id="ARBA00008920"/>
    </source>
</evidence>
<dbReference type="InterPro" id="IPR035979">
    <property type="entry name" value="RBD_domain_sf"/>
</dbReference>
<evidence type="ECO:0000256" key="3">
    <source>
        <dbReference type="ARBA" id="ARBA00033477"/>
    </source>
</evidence>
<evidence type="ECO:0000313" key="6">
    <source>
        <dbReference type="EMBL" id="CAI6375906.1"/>
    </source>
</evidence>
<evidence type="ECO:0000259" key="5">
    <source>
        <dbReference type="PROSITE" id="PS50102"/>
    </source>
</evidence>
<comment type="similarity">
    <text evidence="1">Belongs to the RRM TRSPAP family.</text>
</comment>
<dbReference type="InterPro" id="IPR000504">
    <property type="entry name" value="RRM_dom"/>
</dbReference>
<dbReference type="SMART" id="SM00360">
    <property type="entry name" value="RRM"/>
    <property type="match status" value="1"/>
</dbReference>
<comment type="caution">
    <text evidence="6">The sequence shown here is derived from an EMBL/GenBank/DDBJ whole genome shotgun (WGS) entry which is preliminary data.</text>
</comment>
<accession>A0AAV0Y901</accession>
<dbReference type="Pfam" id="PF00076">
    <property type="entry name" value="RRM_1"/>
    <property type="match status" value="1"/>
</dbReference>
<dbReference type="SUPFAM" id="SSF54928">
    <property type="entry name" value="RNA-binding domain, RBD"/>
    <property type="match status" value="1"/>
</dbReference>
<dbReference type="PANTHER" id="PTHR37457:SF3">
    <property type="entry name" value="TRNA SELENOCYSTEINE-ASSOCIATED PROTEIN 1"/>
    <property type="match status" value="1"/>
</dbReference>
<dbReference type="GO" id="GO:0003723">
    <property type="term" value="F:RNA binding"/>
    <property type="evidence" value="ECO:0007669"/>
    <property type="project" value="UniProtKB-UniRule"/>
</dbReference>
<evidence type="ECO:0000313" key="7">
    <source>
        <dbReference type="Proteomes" id="UP001160148"/>
    </source>
</evidence>
<dbReference type="Gene3D" id="3.30.70.330">
    <property type="match status" value="2"/>
</dbReference>
<name>A0AAV0Y901_9HEMI</name>
<dbReference type="InterPro" id="IPR012677">
    <property type="entry name" value="Nucleotide-bd_a/b_plait_sf"/>
</dbReference>
<dbReference type="Proteomes" id="UP001160148">
    <property type="component" value="Unassembled WGS sequence"/>
</dbReference>
<reference evidence="6 7" key="1">
    <citation type="submission" date="2023-01" db="EMBL/GenBank/DDBJ databases">
        <authorList>
            <person name="Whitehead M."/>
        </authorList>
    </citation>
    <scope>NUCLEOTIDE SEQUENCE [LARGE SCALE GENOMIC DNA]</scope>
</reference>
<evidence type="ECO:0000256" key="4">
    <source>
        <dbReference type="PROSITE-ProRule" id="PRU00176"/>
    </source>
</evidence>
<feature type="domain" description="RRM" evidence="5">
    <location>
        <begin position="159"/>
        <end position="238"/>
    </location>
</feature>
<dbReference type="InterPro" id="IPR040434">
    <property type="entry name" value="TSAP1"/>
</dbReference>
<proteinExistence type="inferred from homology"/>
<sequence length="295" mass="33842">MYTNQYTPQNSRYDRRYQQYPCYNHQIYINYYNQHPSYNAQPLTQTIATLTSSNVPTVQQPQVSTPRQNVTSLWMGNVQPFMTKRFITWAFQTMGEYPIKVMLRQHKHPSMTPGYAFVEFCDPGSTMHKLNGKYIPGTHPPLKFKLNHAGKINTSDNSFSVWCGELSSDVDDFQLYKTFKFYYPSIHTANVVFDSYGNSKGYGFIRFLSEEELKHCLKYMNGFLSLGSKPLKVNSIKPKSKRHIVVSSNDSRGCNASQSYIQYSKAVGFRPESENCLLRLKPTIGTTGNSNQVGM</sequence>
<dbReference type="PROSITE" id="PS50102">
    <property type="entry name" value="RRM"/>
    <property type="match status" value="1"/>
</dbReference>
<keyword evidence="2 4" id="KW-0694">RNA-binding</keyword>
<organism evidence="6 7">
    <name type="scientific">Macrosiphum euphorbiae</name>
    <name type="common">potato aphid</name>
    <dbReference type="NCBI Taxonomy" id="13131"/>
    <lineage>
        <taxon>Eukaryota</taxon>
        <taxon>Metazoa</taxon>
        <taxon>Ecdysozoa</taxon>
        <taxon>Arthropoda</taxon>
        <taxon>Hexapoda</taxon>
        <taxon>Insecta</taxon>
        <taxon>Pterygota</taxon>
        <taxon>Neoptera</taxon>
        <taxon>Paraneoptera</taxon>
        <taxon>Hemiptera</taxon>
        <taxon>Sternorrhyncha</taxon>
        <taxon>Aphidomorpha</taxon>
        <taxon>Aphidoidea</taxon>
        <taxon>Aphididae</taxon>
        <taxon>Macrosiphini</taxon>
        <taxon>Macrosiphum</taxon>
    </lineage>
</organism>
<keyword evidence="7" id="KW-1185">Reference proteome</keyword>
<dbReference type="EMBL" id="CARXXK010001384">
    <property type="protein sequence ID" value="CAI6375906.1"/>
    <property type="molecule type" value="Genomic_DNA"/>
</dbReference>
<gene>
    <name evidence="6" type="ORF">MEUPH1_LOCUS29344</name>
</gene>
<dbReference type="PANTHER" id="PTHR37457">
    <property type="entry name" value="TRNA SELENOCYSTEINE 1-ASSOCIATED PROTEIN 1-RELATED"/>
    <property type="match status" value="1"/>
</dbReference>
<dbReference type="AlphaFoldDB" id="A0AAV0Y901"/>
<evidence type="ECO:0000256" key="2">
    <source>
        <dbReference type="ARBA" id="ARBA00022884"/>
    </source>
</evidence>